<dbReference type="SFLD" id="SFLDS00029">
    <property type="entry name" value="Radical_SAM"/>
    <property type="match status" value="1"/>
</dbReference>
<keyword evidence="8" id="KW-0411">Iron-sulfur</keyword>
<keyword evidence="3" id="KW-0004">4Fe-4S</keyword>
<evidence type="ECO:0000313" key="12">
    <source>
        <dbReference type="Proteomes" id="UP000612055"/>
    </source>
</evidence>
<evidence type="ECO:0000256" key="4">
    <source>
        <dbReference type="ARBA" id="ARBA00022691"/>
    </source>
</evidence>
<evidence type="ECO:0000256" key="2">
    <source>
        <dbReference type="ARBA" id="ARBA00009777"/>
    </source>
</evidence>
<feature type="compositionally biased region" description="Low complexity" evidence="9">
    <location>
        <begin position="184"/>
        <end position="211"/>
    </location>
</feature>
<evidence type="ECO:0000256" key="8">
    <source>
        <dbReference type="ARBA" id="ARBA00023014"/>
    </source>
</evidence>
<dbReference type="Gene3D" id="3.20.20.70">
    <property type="entry name" value="Aldolase class I"/>
    <property type="match status" value="1"/>
</dbReference>
<dbReference type="SFLD" id="SFLDG01066">
    <property type="entry name" value="organic_radical-activating_enz"/>
    <property type="match status" value="1"/>
</dbReference>
<dbReference type="InterPro" id="IPR001989">
    <property type="entry name" value="Radical_activat_CS"/>
</dbReference>
<feature type="region of interest" description="Disordered" evidence="9">
    <location>
        <begin position="74"/>
        <end position="214"/>
    </location>
</feature>
<dbReference type="EMBL" id="JAEHOE010000025">
    <property type="protein sequence ID" value="KAG2495279.1"/>
    <property type="molecule type" value="Genomic_DNA"/>
</dbReference>
<sequence length="483" mass="51457">MLRSREGVAAAGCATTADRVAQLRAPPMPALPHPSPAPRATTRSQAPLQQLAALGWGRRGCARRRLLVPALAATPPDGAVDAPPRSAEAGAPGRDAGAAWSAAERWQNQQHRVERQERRREQPPLPLLSTEPGFPDPEGSGAQSATSSEVSTSPLGSPWSSQDSFGGSQPGPSELVLPYPPGLILPGGVSSPTATGSSSSSAAGSSSSTASRPAQALVGSSYDVVLPRHEPFDPSSIPEVFGNVHSTESMSAVDGPGVRFLVFVQGCAMRCLFCSNPDTWQLKGGEKTSSKELAAQIRKVKNYLKPRGGVTISGGEAMLQPHFVASVFQEVHAMGLNTTIDTTGQGTKQGNWDVVLPHTDLVLFCIKHIDPLKYEALTGMKQKGALKFADELAERNIPFYLRYVLIPGYTDGPKDLKQLIAWCTCQPTLQGIELLPYHVLGRNKWEAMGIPYPLDGVQTPPRRQVDEFVAQFTSSGIPVIVPT</sequence>
<dbReference type="PROSITE" id="PS01087">
    <property type="entry name" value="RADICAL_ACTIVATING"/>
    <property type="match status" value="1"/>
</dbReference>
<evidence type="ECO:0000259" key="10">
    <source>
        <dbReference type="PROSITE" id="PS51918"/>
    </source>
</evidence>
<protein>
    <recommendedName>
        <fullName evidence="10">Radical SAM core domain-containing protein</fullName>
    </recommendedName>
</protein>
<comment type="similarity">
    <text evidence="2">Belongs to the organic radical-activating enzymes family.</text>
</comment>
<comment type="cofactor">
    <cofactor evidence="1">
        <name>[4Fe-4S] cluster</name>
        <dbReference type="ChEBI" id="CHEBI:49883"/>
    </cofactor>
</comment>
<dbReference type="OrthoDB" id="412320at2759"/>
<evidence type="ECO:0000256" key="7">
    <source>
        <dbReference type="ARBA" id="ARBA00023004"/>
    </source>
</evidence>
<evidence type="ECO:0000256" key="3">
    <source>
        <dbReference type="ARBA" id="ARBA00022485"/>
    </source>
</evidence>
<evidence type="ECO:0000256" key="1">
    <source>
        <dbReference type="ARBA" id="ARBA00001966"/>
    </source>
</evidence>
<evidence type="ECO:0000256" key="5">
    <source>
        <dbReference type="ARBA" id="ARBA00022723"/>
    </source>
</evidence>
<keyword evidence="4" id="KW-0949">S-adenosyl-L-methionine</keyword>
<feature type="compositionally biased region" description="Pro residues" evidence="9">
    <location>
        <begin position="26"/>
        <end position="37"/>
    </location>
</feature>
<dbReference type="PROSITE" id="PS51918">
    <property type="entry name" value="RADICAL_SAM"/>
    <property type="match status" value="1"/>
</dbReference>
<keyword evidence="6" id="KW-0560">Oxidoreductase</keyword>
<dbReference type="InterPro" id="IPR007197">
    <property type="entry name" value="rSAM"/>
</dbReference>
<keyword evidence="12" id="KW-1185">Reference proteome</keyword>
<feature type="compositionally biased region" description="Polar residues" evidence="9">
    <location>
        <begin position="141"/>
        <end position="171"/>
    </location>
</feature>
<proteinExistence type="inferred from homology"/>
<dbReference type="CDD" id="cd01335">
    <property type="entry name" value="Radical_SAM"/>
    <property type="match status" value="1"/>
</dbReference>
<dbReference type="SUPFAM" id="SSF102114">
    <property type="entry name" value="Radical SAM enzymes"/>
    <property type="match status" value="1"/>
</dbReference>
<organism evidence="11 12">
    <name type="scientific">Edaphochlamys debaryana</name>
    <dbReference type="NCBI Taxonomy" id="47281"/>
    <lineage>
        <taxon>Eukaryota</taxon>
        <taxon>Viridiplantae</taxon>
        <taxon>Chlorophyta</taxon>
        <taxon>core chlorophytes</taxon>
        <taxon>Chlorophyceae</taxon>
        <taxon>CS clade</taxon>
        <taxon>Chlamydomonadales</taxon>
        <taxon>Chlamydomonadales incertae sedis</taxon>
        <taxon>Edaphochlamys</taxon>
    </lineage>
</organism>
<feature type="domain" description="Radical SAM core" evidence="10">
    <location>
        <begin position="253"/>
        <end position="478"/>
    </location>
</feature>
<dbReference type="InterPro" id="IPR034457">
    <property type="entry name" value="Organic_radical-activating"/>
</dbReference>
<name>A0A836C194_9CHLO</name>
<dbReference type="GO" id="GO:0043365">
    <property type="term" value="F:[formate-C-acetyltransferase]-activating enzyme activity"/>
    <property type="evidence" value="ECO:0007669"/>
    <property type="project" value="InterPro"/>
</dbReference>
<dbReference type="PANTHER" id="PTHR30352:SF5">
    <property type="entry name" value="PYRUVATE FORMATE-LYASE 1-ACTIVATING ENZYME"/>
    <property type="match status" value="1"/>
</dbReference>
<dbReference type="AlphaFoldDB" id="A0A836C194"/>
<dbReference type="Pfam" id="PF13353">
    <property type="entry name" value="Fer4_12"/>
    <property type="match status" value="1"/>
</dbReference>
<keyword evidence="7" id="KW-0408">Iron</keyword>
<evidence type="ECO:0000256" key="6">
    <source>
        <dbReference type="ARBA" id="ARBA00023002"/>
    </source>
</evidence>
<feature type="compositionally biased region" description="Basic and acidic residues" evidence="9">
    <location>
        <begin position="111"/>
        <end position="122"/>
    </location>
</feature>
<gene>
    <name evidence="11" type="ORF">HYH03_006552</name>
</gene>
<dbReference type="Proteomes" id="UP000612055">
    <property type="component" value="Unassembled WGS sequence"/>
</dbReference>
<dbReference type="InterPro" id="IPR012838">
    <property type="entry name" value="PFL1_activating"/>
</dbReference>
<dbReference type="PANTHER" id="PTHR30352">
    <property type="entry name" value="PYRUVATE FORMATE-LYASE-ACTIVATING ENZYME"/>
    <property type="match status" value="1"/>
</dbReference>
<dbReference type="InterPro" id="IPR013785">
    <property type="entry name" value="Aldolase_TIM"/>
</dbReference>
<evidence type="ECO:0000313" key="11">
    <source>
        <dbReference type="EMBL" id="KAG2495279.1"/>
    </source>
</evidence>
<dbReference type="GO" id="GO:0051539">
    <property type="term" value="F:4 iron, 4 sulfur cluster binding"/>
    <property type="evidence" value="ECO:0007669"/>
    <property type="project" value="UniProtKB-KW"/>
</dbReference>
<dbReference type="GO" id="GO:0046872">
    <property type="term" value="F:metal ion binding"/>
    <property type="evidence" value="ECO:0007669"/>
    <property type="project" value="UniProtKB-KW"/>
</dbReference>
<evidence type="ECO:0000256" key="9">
    <source>
        <dbReference type="SAM" id="MobiDB-lite"/>
    </source>
</evidence>
<keyword evidence="5" id="KW-0479">Metal-binding</keyword>
<reference evidence="11" key="1">
    <citation type="journal article" date="2020" name="bioRxiv">
        <title>Comparative genomics of Chlamydomonas.</title>
        <authorList>
            <person name="Craig R.J."/>
            <person name="Hasan A.R."/>
            <person name="Ness R.W."/>
            <person name="Keightley P.D."/>
        </authorList>
    </citation>
    <scope>NUCLEOTIDE SEQUENCE</scope>
    <source>
        <strain evidence="11">CCAP 11/70</strain>
    </source>
</reference>
<dbReference type="InterPro" id="IPR058240">
    <property type="entry name" value="rSAM_sf"/>
</dbReference>
<dbReference type="NCBIfam" id="TIGR02493">
    <property type="entry name" value="PFLA"/>
    <property type="match status" value="1"/>
</dbReference>
<accession>A0A836C194</accession>
<feature type="region of interest" description="Disordered" evidence="9">
    <location>
        <begin position="26"/>
        <end position="45"/>
    </location>
</feature>
<comment type="caution">
    <text evidence="11">The sequence shown here is derived from an EMBL/GenBank/DDBJ whole genome shotgun (WGS) entry which is preliminary data.</text>
</comment>